<name>A0A8X7SS26_9BASI</name>
<evidence type="ECO:0000256" key="1">
    <source>
        <dbReference type="SAM" id="MobiDB-lite"/>
    </source>
</evidence>
<accession>A0A8X7SS26</accession>
<feature type="compositionally biased region" description="Low complexity" evidence="1">
    <location>
        <begin position="82"/>
        <end position="109"/>
    </location>
</feature>
<keyword evidence="3" id="KW-1185">Reference proteome</keyword>
<sequence>IAPQDRTFRRLKSASLELLVRIAKKLEGQCPELSYCDHHFKAFLFIEAHLKAKNEGLRKRIRTAPKTAGARRSTKYDKESLRASTSASTLATTSRSQLSTSLNSDFSSDSDGDKKAQPPKKKTKPLSPVERLNALAKSGVTPPSAGPRITIRGQDSAGSKASSSSASRPKAVFARPPTTSHAQQQAAKQDVHKLPKPTMVALQDALALRPPSFPYHAQIGDALNVLQDAVNFGSDADGTRKEAFLQWLVELETLQEDPENEDNHGPSFGHNAIGNFGYRKELRTLTDIGTVRNACRLLAAMMRIWTMSTAQIEQQARQSSTDSDSAVLKHGPISGTHLVGICDKITDIFKIPSAPPKVTATMGTTAASKTGASKAGTSTTATSTAAIWTARESTAGATIAGATTAAAGASTADAGVKDAAGGRRRVSKELEKGIVTAEALRVSSSGLRDSQ</sequence>
<feature type="compositionally biased region" description="Low complexity" evidence="1">
    <location>
        <begin position="156"/>
        <end position="167"/>
    </location>
</feature>
<dbReference type="EMBL" id="LWDE02003009">
    <property type="protein sequence ID" value="KAE8236318.1"/>
    <property type="molecule type" value="Genomic_DNA"/>
</dbReference>
<gene>
    <name evidence="2" type="ORF">A4X06_0g9589</name>
</gene>
<dbReference type="AlphaFoldDB" id="A0A8X7SS26"/>
<reference evidence="2" key="2">
    <citation type="journal article" date="2019" name="IMA Fungus">
        <title>Genome sequencing and comparison of five Tilletia species to identify candidate genes for the detection of regulated species infecting wheat.</title>
        <authorList>
            <person name="Nguyen H.D.T."/>
            <person name="Sultana T."/>
            <person name="Kesanakurti P."/>
            <person name="Hambleton S."/>
        </authorList>
    </citation>
    <scope>NUCLEOTIDE SEQUENCE</scope>
    <source>
        <strain evidence="2">DAOMC 236426</strain>
    </source>
</reference>
<feature type="compositionally biased region" description="Polar residues" evidence="1">
    <location>
        <begin position="177"/>
        <end position="187"/>
    </location>
</feature>
<proteinExistence type="predicted"/>
<feature type="region of interest" description="Disordered" evidence="1">
    <location>
        <begin position="63"/>
        <end position="193"/>
    </location>
</feature>
<organism evidence="2 3">
    <name type="scientific">Tilletia controversa</name>
    <name type="common">dwarf bunt fungus</name>
    <dbReference type="NCBI Taxonomy" id="13291"/>
    <lineage>
        <taxon>Eukaryota</taxon>
        <taxon>Fungi</taxon>
        <taxon>Dikarya</taxon>
        <taxon>Basidiomycota</taxon>
        <taxon>Ustilaginomycotina</taxon>
        <taxon>Exobasidiomycetes</taxon>
        <taxon>Tilletiales</taxon>
        <taxon>Tilletiaceae</taxon>
        <taxon>Tilletia</taxon>
    </lineage>
</organism>
<evidence type="ECO:0000313" key="3">
    <source>
        <dbReference type="Proteomes" id="UP000077684"/>
    </source>
</evidence>
<evidence type="ECO:0000313" key="2">
    <source>
        <dbReference type="EMBL" id="KAE8236318.1"/>
    </source>
</evidence>
<reference evidence="2" key="1">
    <citation type="submission" date="2016-04" db="EMBL/GenBank/DDBJ databases">
        <authorList>
            <person name="Nguyen H.D."/>
            <person name="Samba Siva P."/>
            <person name="Cullis J."/>
            <person name="Levesque C.A."/>
            <person name="Hambleton S."/>
        </authorList>
    </citation>
    <scope>NUCLEOTIDE SEQUENCE</scope>
    <source>
        <strain evidence="2">DAOMC 236426</strain>
    </source>
</reference>
<dbReference type="Proteomes" id="UP000077684">
    <property type="component" value="Unassembled WGS sequence"/>
</dbReference>
<protein>
    <submittedName>
        <fullName evidence="2">Uncharacterized protein</fullName>
    </submittedName>
</protein>
<feature type="non-terminal residue" evidence="2">
    <location>
        <position position="1"/>
    </location>
</feature>
<comment type="caution">
    <text evidence="2">The sequence shown here is derived from an EMBL/GenBank/DDBJ whole genome shotgun (WGS) entry which is preliminary data.</text>
</comment>